<name>A0A378X7W0_9NEIS</name>
<dbReference type="Pfam" id="PF06527">
    <property type="entry name" value="TniQ"/>
    <property type="match status" value="1"/>
</dbReference>
<reference evidence="2 3" key="1">
    <citation type="submission" date="2018-06" db="EMBL/GenBank/DDBJ databases">
        <authorList>
            <consortium name="Pathogen Informatics"/>
            <person name="Doyle S."/>
        </authorList>
    </citation>
    <scope>NUCLEOTIDE SEQUENCE [LARGE SCALE GENOMIC DNA]</scope>
    <source>
        <strain evidence="2 3">NCTC12229</strain>
    </source>
</reference>
<dbReference type="EMBL" id="UGRS01000003">
    <property type="protein sequence ID" value="SUA48875.1"/>
    <property type="molecule type" value="Genomic_DNA"/>
</dbReference>
<evidence type="ECO:0000313" key="2">
    <source>
        <dbReference type="EMBL" id="SUA48875.1"/>
    </source>
</evidence>
<evidence type="ECO:0000259" key="1">
    <source>
        <dbReference type="Pfam" id="PF06527"/>
    </source>
</evidence>
<dbReference type="Proteomes" id="UP000254055">
    <property type="component" value="Unassembled WGS sequence"/>
</dbReference>
<dbReference type="RefSeq" id="WP_115135097.1">
    <property type="nucleotide sequence ID" value="NZ_UGRS01000003.1"/>
</dbReference>
<accession>A0A378X7W0</accession>
<feature type="domain" description="TniQ" evidence="1">
    <location>
        <begin position="8"/>
        <end position="147"/>
    </location>
</feature>
<dbReference type="InterPro" id="IPR009492">
    <property type="entry name" value="TniQ"/>
</dbReference>
<gene>
    <name evidence="2" type="ORF">NCTC12229_02299</name>
</gene>
<organism evidence="2 3">
    <name type="scientific">Neisseria zoodegmatis</name>
    <dbReference type="NCBI Taxonomy" id="326523"/>
    <lineage>
        <taxon>Bacteria</taxon>
        <taxon>Pseudomonadati</taxon>
        <taxon>Pseudomonadota</taxon>
        <taxon>Betaproteobacteria</taxon>
        <taxon>Neisseriales</taxon>
        <taxon>Neisseriaceae</taxon>
        <taxon>Neisseria</taxon>
    </lineage>
</organism>
<keyword evidence="2" id="KW-0067">ATP-binding</keyword>
<dbReference type="OrthoDB" id="9036115at2"/>
<proteinExistence type="predicted"/>
<dbReference type="GO" id="GO:0005524">
    <property type="term" value="F:ATP binding"/>
    <property type="evidence" value="ECO:0007669"/>
    <property type="project" value="UniProtKB-KW"/>
</dbReference>
<sequence length="359" mass="41547">MMKKPLLRTPAILPDETLSSWLIRTALHHGCDTLTLIRYIGWPMRKWARDIDRYLPTEFLGRLSERTGIPINILDEMQLFHLSRIHTNVDLNPKKINWNWFTPSNVTRMSDGVRLIFCPHCFAEGTPYLRRHWRMSWATACTHHGIKMHHSCPECGMYFIPSKLIGLEKFISVCRHCGYDLKDMEGIPVDTDFQKTAESILINNEAVFDGKKVTPQEWFETARYFVSVIRDATNFPNGTLTHFLGDFGIHPVSTRCGGYFEHLFPDERHELLRSCAILMRQSTEDLLRVSTRYGLSYNTIYSAAGRSSTALLQPWLSHLAINSVNHCSPNKCPSKPTPESVVRRKWARLQRKMERQILS</sequence>
<protein>
    <submittedName>
        <fullName evidence="2">Putative ATP-binding protein</fullName>
    </submittedName>
</protein>
<evidence type="ECO:0000313" key="3">
    <source>
        <dbReference type="Proteomes" id="UP000254055"/>
    </source>
</evidence>
<keyword evidence="2" id="KW-0547">Nucleotide-binding</keyword>
<dbReference type="AlphaFoldDB" id="A0A378X7W0"/>